<feature type="transmembrane region" description="Helical" evidence="1">
    <location>
        <begin position="49"/>
        <end position="66"/>
    </location>
</feature>
<dbReference type="Proteomes" id="UP001195483">
    <property type="component" value="Unassembled WGS sequence"/>
</dbReference>
<gene>
    <name evidence="2" type="ORF">CHS0354_003790</name>
</gene>
<feature type="transmembrane region" description="Helical" evidence="1">
    <location>
        <begin position="72"/>
        <end position="89"/>
    </location>
</feature>
<protein>
    <submittedName>
        <fullName evidence="2">Uncharacterized protein</fullName>
    </submittedName>
</protein>
<keyword evidence="1" id="KW-0812">Transmembrane</keyword>
<dbReference type="AlphaFoldDB" id="A0AAE0T2Y1"/>
<evidence type="ECO:0000313" key="2">
    <source>
        <dbReference type="EMBL" id="KAK3602538.1"/>
    </source>
</evidence>
<reference evidence="2" key="1">
    <citation type="journal article" date="2021" name="Genome Biol. Evol.">
        <title>A High-Quality Reference Genome for a Parasitic Bivalve with Doubly Uniparental Inheritance (Bivalvia: Unionida).</title>
        <authorList>
            <person name="Smith C.H."/>
        </authorList>
    </citation>
    <scope>NUCLEOTIDE SEQUENCE</scope>
    <source>
        <strain evidence="2">CHS0354</strain>
    </source>
</reference>
<keyword evidence="1" id="KW-1133">Transmembrane helix</keyword>
<evidence type="ECO:0000313" key="3">
    <source>
        <dbReference type="Proteomes" id="UP001195483"/>
    </source>
</evidence>
<name>A0AAE0T2Y1_9BIVA</name>
<reference evidence="2" key="2">
    <citation type="journal article" date="2021" name="Genome Biol. Evol.">
        <title>Developing a high-quality reference genome for a parasitic bivalve with doubly uniparental inheritance (Bivalvia: Unionida).</title>
        <authorList>
            <person name="Smith C.H."/>
        </authorList>
    </citation>
    <scope>NUCLEOTIDE SEQUENCE</scope>
    <source>
        <strain evidence="2">CHS0354</strain>
        <tissue evidence="2">Mantle</tissue>
    </source>
</reference>
<keyword evidence="1" id="KW-0472">Membrane</keyword>
<sequence length="150" mass="16573">MLVLPLAIYTLTNTTTSTISTTTSNNSSNKNNAIIMTKGNRIIHSIKEMALLILSSSLLCILVFFPPVYVPAFLLLPTFFLLLLVVTVGRGKSERKSGQGKGKVDRVKWPHCVFVLFYPIPFGKTGEQSGRGKEGGTMWTGQDDLIRHRC</sequence>
<dbReference type="EMBL" id="JAEAOA010000298">
    <property type="protein sequence ID" value="KAK3602538.1"/>
    <property type="molecule type" value="Genomic_DNA"/>
</dbReference>
<proteinExistence type="predicted"/>
<reference evidence="2" key="3">
    <citation type="submission" date="2023-05" db="EMBL/GenBank/DDBJ databases">
        <authorList>
            <person name="Smith C.H."/>
        </authorList>
    </citation>
    <scope>NUCLEOTIDE SEQUENCE</scope>
    <source>
        <strain evidence="2">CHS0354</strain>
        <tissue evidence="2">Mantle</tissue>
    </source>
</reference>
<accession>A0AAE0T2Y1</accession>
<keyword evidence="3" id="KW-1185">Reference proteome</keyword>
<organism evidence="2 3">
    <name type="scientific">Potamilus streckersoni</name>
    <dbReference type="NCBI Taxonomy" id="2493646"/>
    <lineage>
        <taxon>Eukaryota</taxon>
        <taxon>Metazoa</taxon>
        <taxon>Spiralia</taxon>
        <taxon>Lophotrochozoa</taxon>
        <taxon>Mollusca</taxon>
        <taxon>Bivalvia</taxon>
        <taxon>Autobranchia</taxon>
        <taxon>Heteroconchia</taxon>
        <taxon>Palaeoheterodonta</taxon>
        <taxon>Unionida</taxon>
        <taxon>Unionoidea</taxon>
        <taxon>Unionidae</taxon>
        <taxon>Ambleminae</taxon>
        <taxon>Lampsilini</taxon>
        <taxon>Potamilus</taxon>
    </lineage>
</organism>
<comment type="caution">
    <text evidence="2">The sequence shown here is derived from an EMBL/GenBank/DDBJ whole genome shotgun (WGS) entry which is preliminary data.</text>
</comment>
<evidence type="ECO:0000256" key="1">
    <source>
        <dbReference type="SAM" id="Phobius"/>
    </source>
</evidence>